<protein>
    <submittedName>
        <fullName evidence="1">Uncharacterized protein</fullName>
    </submittedName>
</protein>
<evidence type="ECO:0000313" key="1">
    <source>
        <dbReference type="EMBL" id="JAH18027.1"/>
    </source>
</evidence>
<sequence>MPWVMQTSINQRISFTTF</sequence>
<proteinExistence type="predicted"/>
<accession>A0A0E9QNH2</accession>
<organism evidence="1">
    <name type="scientific">Anguilla anguilla</name>
    <name type="common">European freshwater eel</name>
    <name type="synonym">Muraena anguilla</name>
    <dbReference type="NCBI Taxonomy" id="7936"/>
    <lineage>
        <taxon>Eukaryota</taxon>
        <taxon>Metazoa</taxon>
        <taxon>Chordata</taxon>
        <taxon>Craniata</taxon>
        <taxon>Vertebrata</taxon>
        <taxon>Euteleostomi</taxon>
        <taxon>Actinopterygii</taxon>
        <taxon>Neopterygii</taxon>
        <taxon>Teleostei</taxon>
        <taxon>Anguilliformes</taxon>
        <taxon>Anguillidae</taxon>
        <taxon>Anguilla</taxon>
    </lineage>
</organism>
<name>A0A0E9QNH2_ANGAN</name>
<dbReference type="EMBL" id="GBXM01090550">
    <property type="protein sequence ID" value="JAH18027.1"/>
    <property type="molecule type" value="Transcribed_RNA"/>
</dbReference>
<dbReference type="AlphaFoldDB" id="A0A0E9QNH2"/>
<reference evidence="1" key="2">
    <citation type="journal article" date="2015" name="Fish Shellfish Immunol.">
        <title>Early steps in the European eel (Anguilla anguilla)-Vibrio vulnificus interaction in the gills: Role of the RtxA13 toxin.</title>
        <authorList>
            <person name="Callol A."/>
            <person name="Pajuelo D."/>
            <person name="Ebbesson L."/>
            <person name="Teles M."/>
            <person name="MacKenzie S."/>
            <person name="Amaro C."/>
        </authorList>
    </citation>
    <scope>NUCLEOTIDE SEQUENCE</scope>
</reference>
<reference evidence="1" key="1">
    <citation type="submission" date="2014-11" db="EMBL/GenBank/DDBJ databases">
        <authorList>
            <person name="Amaro Gonzalez C."/>
        </authorList>
    </citation>
    <scope>NUCLEOTIDE SEQUENCE</scope>
</reference>